<accession>A0ABS9LCB4</accession>
<protein>
    <submittedName>
        <fullName evidence="3">Cytochrome P450</fullName>
    </submittedName>
</protein>
<sequence>MSTAAAQDQIIIPDDIAKSVLLPASYANEAGIVHPALTWLRANMPFARAEVEGYAPTWLATKHADIMEIERTPTVFRSGLGEPYINSLVDTRFLSEMNEGRRGLDTLANMDAPEHTKIKNVTGSWFMPANVRKREESIRAIARQSVEKLLSYGGEVDFFKDIALYYPLRVIMSLFGVPPEDEPTMLKLTQDMFGNSDPDLQRKDVPATPEAAARAWRAAILEFHEYFDKLADDRRANPTDDLASIIANAQVDGEPLPGSFVNGYYIAIATAGHDTTSATTATAVQQLAAHPEQLEAVRADPSLIPGLVDEALRWASPVKHFHRIIGEDTEFRGQQLRAGDSLMLMYPSANRDEEVFTDPFSFDLTRKPNKHIAFGYGPHQCLGQHVAKLEMRIFFEELLPRLKSIELAGPVSYVQANFLSGPKTLPIRFKAA</sequence>
<dbReference type="PANTHER" id="PTHR46696:SF4">
    <property type="entry name" value="BIOTIN BIOSYNTHESIS CYTOCHROME P450"/>
    <property type="match status" value="1"/>
</dbReference>
<evidence type="ECO:0000256" key="1">
    <source>
        <dbReference type="ARBA" id="ARBA00010617"/>
    </source>
</evidence>
<dbReference type="Pfam" id="PF00067">
    <property type="entry name" value="p450"/>
    <property type="match status" value="1"/>
</dbReference>
<keyword evidence="2" id="KW-0479">Metal-binding</keyword>
<dbReference type="PRINTS" id="PR00385">
    <property type="entry name" value="P450"/>
</dbReference>
<dbReference type="InterPro" id="IPR017972">
    <property type="entry name" value="Cyt_P450_CS"/>
</dbReference>
<dbReference type="Gene3D" id="1.10.630.10">
    <property type="entry name" value="Cytochrome P450"/>
    <property type="match status" value="1"/>
</dbReference>
<keyword evidence="4" id="KW-1185">Reference proteome</keyword>
<dbReference type="PRINTS" id="PR00359">
    <property type="entry name" value="BP450"/>
</dbReference>
<keyword evidence="2" id="KW-0503">Monooxygenase</keyword>
<proteinExistence type="inferred from homology"/>
<keyword evidence="2" id="KW-0408">Iron</keyword>
<gene>
    <name evidence="3" type="ORF">LVY72_19640</name>
</gene>
<dbReference type="InterPro" id="IPR036396">
    <property type="entry name" value="Cyt_P450_sf"/>
</dbReference>
<dbReference type="EMBL" id="JAKLTQ010000020">
    <property type="protein sequence ID" value="MCG2624104.1"/>
    <property type="molecule type" value="Genomic_DNA"/>
</dbReference>
<name>A0ABS9LCB4_9MICC</name>
<dbReference type="InterPro" id="IPR001128">
    <property type="entry name" value="Cyt_P450"/>
</dbReference>
<dbReference type="RefSeq" id="WP_237825551.1">
    <property type="nucleotide sequence ID" value="NZ_JAKLTQ010000020.1"/>
</dbReference>
<keyword evidence="2" id="KW-0349">Heme</keyword>
<evidence type="ECO:0000313" key="4">
    <source>
        <dbReference type="Proteomes" id="UP001165368"/>
    </source>
</evidence>
<dbReference type="PANTHER" id="PTHR46696">
    <property type="entry name" value="P450, PUTATIVE (EUROFUNG)-RELATED"/>
    <property type="match status" value="1"/>
</dbReference>
<dbReference type="PROSITE" id="PS00086">
    <property type="entry name" value="CYTOCHROME_P450"/>
    <property type="match status" value="1"/>
</dbReference>
<comment type="caution">
    <text evidence="3">The sequence shown here is derived from an EMBL/GenBank/DDBJ whole genome shotgun (WGS) entry which is preliminary data.</text>
</comment>
<dbReference type="SUPFAM" id="SSF48264">
    <property type="entry name" value="Cytochrome P450"/>
    <property type="match status" value="1"/>
</dbReference>
<comment type="similarity">
    <text evidence="1 2">Belongs to the cytochrome P450 family.</text>
</comment>
<dbReference type="CDD" id="cd11033">
    <property type="entry name" value="CYP142-like"/>
    <property type="match status" value="1"/>
</dbReference>
<dbReference type="InterPro" id="IPR002397">
    <property type="entry name" value="Cyt_P450_B"/>
</dbReference>
<evidence type="ECO:0000313" key="3">
    <source>
        <dbReference type="EMBL" id="MCG2624104.1"/>
    </source>
</evidence>
<dbReference type="Proteomes" id="UP001165368">
    <property type="component" value="Unassembled WGS sequence"/>
</dbReference>
<organism evidence="3 4">
    <name type="scientific">Arthrobacter hankyongi</name>
    <dbReference type="NCBI Taxonomy" id="2904801"/>
    <lineage>
        <taxon>Bacteria</taxon>
        <taxon>Bacillati</taxon>
        <taxon>Actinomycetota</taxon>
        <taxon>Actinomycetes</taxon>
        <taxon>Micrococcales</taxon>
        <taxon>Micrococcaceae</taxon>
        <taxon>Arthrobacter</taxon>
    </lineage>
</organism>
<reference evidence="3" key="1">
    <citation type="submission" date="2022-01" db="EMBL/GenBank/DDBJ databases">
        <authorList>
            <person name="Jo J.-H."/>
            <person name="Im W.-T."/>
        </authorList>
    </citation>
    <scope>NUCLEOTIDE SEQUENCE</scope>
    <source>
        <strain evidence="3">I2-34</strain>
    </source>
</reference>
<evidence type="ECO:0000256" key="2">
    <source>
        <dbReference type="RuleBase" id="RU000461"/>
    </source>
</evidence>
<keyword evidence="2" id="KW-0560">Oxidoreductase</keyword>